<dbReference type="RefSeq" id="WP_063359287.1">
    <property type="nucleotide sequence ID" value="NZ_AQHB01000028.1"/>
</dbReference>
<dbReference type="AlphaFoldDB" id="A0A166VGT3"/>
<comment type="caution">
    <text evidence="1">The sequence shown here is derived from an EMBL/GenBank/DDBJ whole genome shotgun (WGS) entry which is preliminary data.</text>
</comment>
<organism evidence="1 2">
    <name type="scientific">Pseudoalteromonas luteoviolacea DSM 6061</name>
    <dbReference type="NCBI Taxonomy" id="1365250"/>
    <lineage>
        <taxon>Bacteria</taxon>
        <taxon>Pseudomonadati</taxon>
        <taxon>Pseudomonadota</taxon>
        <taxon>Gammaproteobacteria</taxon>
        <taxon>Alteromonadales</taxon>
        <taxon>Pseudoalteromonadaceae</taxon>
        <taxon>Pseudoalteromonas</taxon>
    </lineage>
</organism>
<dbReference type="Proteomes" id="UP000076643">
    <property type="component" value="Unassembled WGS sequence"/>
</dbReference>
<sequence>MRNLIKAMGFIWLSVGWSVCYATSVLIPVNASWKYYDLPQPPNEEWVKMDFDDSGWSSGKGQLGYGEGDEQTILAKEHEGQPVLAHYFRHKFSFVQNLKINELKLRLVVDDGVRIYLNGVEVHRRLLAESAKQGGNFALGSLIEHSWYEVVLDSSITLKRDNIVAVEVRQVSSNSSDLSFNLELIAE</sequence>
<proteinExistence type="predicted"/>
<dbReference type="Gene3D" id="2.60.120.260">
    <property type="entry name" value="Galactose-binding domain-like"/>
    <property type="match status" value="1"/>
</dbReference>
<protein>
    <recommendedName>
        <fullName evidence="3">PA14 domain-containing protein</fullName>
    </recommendedName>
</protein>
<keyword evidence="2" id="KW-1185">Reference proteome</keyword>
<gene>
    <name evidence="1" type="ORF">N475_21335</name>
</gene>
<evidence type="ECO:0008006" key="3">
    <source>
        <dbReference type="Google" id="ProtNLM"/>
    </source>
</evidence>
<dbReference type="EMBL" id="AUYB01000128">
    <property type="protein sequence ID" value="KZN32713.1"/>
    <property type="molecule type" value="Genomic_DNA"/>
</dbReference>
<evidence type="ECO:0000313" key="1">
    <source>
        <dbReference type="EMBL" id="KZN32713.1"/>
    </source>
</evidence>
<name>A0A166VGT3_9GAMM</name>
<reference evidence="1 2" key="1">
    <citation type="submission" date="2013-07" db="EMBL/GenBank/DDBJ databases">
        <title>Comparative Genomic and Metabolomic Analysis of Twelve Strains of Pseudoalteromonas luteoviolacea.</title>
        <authorList>
            <person name="Vynne N.G."/>
            <person name="Mansson M."/>
            <person name="Gram L."/>
        </authorList>
    </citation>
    <scope>NUCLEOTIDE SEQUENCE [LARGE SCALE GENOMIC DNA]</scope>
    <source>
        <strain evidence="1 2">DSM 6061</strain>
    </source>
</reference>
<dbReference type="PATRIC" id="fig|1365250.3.peg.4096"/>
<evidence type="ECO:0000313" key="2">
    <source>
        <dbReference type="Proteomes" id="UP000076643"/>
    </source>
</evidence>
<accession>A0A166VGT3</accession>